<feature type="region of interest" description="Disordered" evidence="1">
    <location>
        <begin position="330"/>
        <end position="373"/>
    </location>
</feature>
<evidence type="ECO:0000313" key="4">
    <source>
        <dbReference type="EMBL" id="OBZ79099.1"/>
    </source>
</evidence>
<dbReference type="Proteomes" id="UP000092993">
    <property type="component" value="Unassembled WGS sequence"/>
</dbReference>
<keyword evidence="2" id="KW-1133">Transmembrane helix</keyword>
<reference evidence="4 5" key="1">
    <citation type="submission" date="2016-03" db="EMBL/GenBank/DDBJ databases">
        <title>Whole genome sequencing of Grifola frondosa 9006-11.</title>
        <authorList>
            <person name="Min B."/>
            <person name="Park H."/>
            <person name="Kim J.-G."/>
            <person name="Cho H."/>
            <person name="Oh Y.-L."/>
            <person name="Kong W.-S."/>
            <person name="Choi I.-G."/>
        </authorList>
    </citation>
    <scope>NUCLEOTIDE SEQUENCE [LARGE SCALE GENOMIC DNA]</scope>
    <source>
        <strain evidence="4 5">9006-11</strain>
    </source>
</reference>
<organism evidence="4 5">
    <name type="scientific">Grifola frondosa</name>
    <name type="common">Maitake</name>
    <name type="synonym">Polyporus frondosus</name>
    <dbReference type="NCBI Taxonomy" id="5627"/>
    <lineage>
        <taxon>Eukaryota</taxon>
        <taxon>Fungi</taxon>
        <taxon>Dikarya</taxon>
        <taxon>Basidiomycota</taxon>
        <taxon>Agaricomycotina</taxon>
        <taxon>Agaricomycetes</taxon>
        <taxon>Polyporales</taxon>
        <taxon>Grifolaceae</taxon>
        <taxon>Grifola</taxon>
    </lineage>
</organism>
<dbReference type="OMA" id="DTIVGQW"/>
<dbReference type="OrthoDB" id="3245083at2759"/>
<feature type="chain" id="PRO_5008889288" evidence="3">
    <location>
        <begin position="26"/>
        <end position="393"/>
    </location>
</feature>
<sequence>MVRNGLPPVISIVGFLYLAANHASAGNVTWTSPSSGDVYGAGDTIVGQWDADEPVASPSFRLCTVGPGDSGDEDNCGTAVWPTIQQSDGSYSTNLSLPEVSTTSECYLEMMDDSGDTMVSPTFSVGPSDPNSDPPDPNNNATTIANADSNAPSTSFVPSTPQSLPYLEEEESHMPVPTAAYAVPLSLVISVILAAGGLAVHHRRKLRSERLQEKTVLKTLSRQSTMSFRTLGDLGSRASRSSLMRAWRRDVGREDARGRRVHNESPPLTREPRRATRAPFFAHTTQPNTIPAGAFRAVTSPVSPMLARFSGGGGAKASDDEDEYSVVSRYLQPSPVPPSPRMPISRPERLHTRTYSEDVDFEKPLPPSPLDPRLYDVVTRRLSAGYRREPSSP</sequence>
<dbReference type="EMBL" id="LUGG01000001">
    <property type="protein sequence ID" value="OBZ79099.1"/>
    <property type="molecule type" value="Genomic_DNA"/>
</dbReference>
<feature type="compositionally biased region" description="Low complexity" evidence="1">
    <location>
        <begin position="138"/>
        <end position="151"/>
    </location>
</feature>
<proteinExistence type="predicted"/>
<feature type="transmembrane region" description="Helical" evidence="2">
    <location>
        <begin position="179"/>
        <end position="200"/>
    </location>
</feature>
<gene>
    <name evidence="4" type="ORF">A0H81_00284</name>
</gene>
<feature type="compositionally biased region" description="Basic and acidic residues" evidence="1">
    <location>
        <begin position="346"/>
        <end position="356"/>
    </location>
</feature>
<feature type="signal peptide" evidence="3">
    <location>
        <begin position="1"/>
        <end position="25"/>
    </location>
</feature>
<keyword evidence="2" id="KW-0812">Transmembrane</keyword>
<evidence type="ECO:0000256" key="1">
    <source>
        <dbReference type="SAM" id="MobiDB-lite"/>
    </source>
</evidence>
<accession>A0A1C7MRP8</accession>
<keyword evidence="2" id="KW-0472">Membrane</keyword>
<protein>
    <submittedName>
        <fullName evidence="4">Uncharacterized protein</fullName>
    </submittedName>
</protein>
<name>A0A1C7MRP8_GRIFR</name>
<dbReference type="AlphaFoldDB" id="A0A1C7MRP8"/>
<evidence type="ECO:0000313" key="5">
    <source>
        <dbReference type="Proteomes" id="UP000092993"/>
    </source>
</evidence>
<feature type="region of interest" description="Disordered" evidence="1">
    <location>
        <begin position="117"/>
        <end position="162"/>
    </location>
</feature>
<keyword evidence="5" id="KW-1185">Reference proteome</keyword>
<evidence type="ECO:0000256" key="3">
    <source>
        <dbReference type="SAM" id="SignalP"/>
    </source>
</evidence>
<comment type="caution">
    <text evidence="4">The sequence shown here is derived from an EMBL/GenBank/DDBJ whole genome shotgun (WGS) entry which is preliminary data.</text>
</comment>
<feature type="compositionally biased region" description="Polar residues" evidence="1">
    <location>
        <begin position="152"/>
        <end position="162"/>
    </location>
</feature>
<evidence type="ECO:0000256" key="2">
    <source>
        <dbReference type="SAM" id="Phobius"/>
    </source>
</evidence>
<keyword evidence="3" id="KW-0732">Signal</keyword>